<proteinExistence type="predicted"/>
<keyword evidence="2" id="KW-0964">Secreted</keyword>
<evidence type="ECO:0000256" key="2">
    <source>
        <dbReference type="ARBA" id="ARBA00022525"/>
    </source>
</evidence>
<dbReference type="Proteomes" id="UP000297472">
    <property type="component" value="Unassembled WGS sequence"/>
</dbReference>
<dbReference type="SMART" id="SM00060">
    <property type="entry name" value="FN3"/>
    <property type="match status" value="3"/>
</dbReference>
<reference evidence="8 9" key="1">
    <citation type="submission" date="2019-03" db="EMBL/GenBank/DDBJ databases">
        <title>Genomics of glacier-inhabiting Cryobacterium strains.</title>
        <authorList>
            <person name="Liu Q."/>
            <person name="Xin Y.-H."/>
        </authorList>
    </citation>
    <scope>NUCLEOTIDE SEQUENCE [LARGE SCALE GENOMIC DNA]</scope>
    <source>
        <strain evidence="8 9">TMT1-51</strain>
    </source>
</reference>
<feature type="chain" id="PRO_5038906044" evidence="6">
    <location>
        <begin position="21"/>
        <end position="1349"/>
    </location>
</feature>
<keyword evidence="5" id="KW-0624">Polysaccharide degradation</keyword>
<dbReference type="Pfam" id="PF13385">
    <property type="entry name" value="Laminin_G_3"/>
    <property type="match status" value="2"/>
</dbReference>
<dbReference type="Gene3D" id="2.60.40.10">
    <property type="entry name" value="Immunoglobulins"/>
    <property type="match status" value="3"/>
</dbReference>
<dbReference type="RefSeq" id="WP_134423979.1">
    <property type="nucleotide sequence ID" value="NZ_SOHA01000012.1"/>
</dbReference>
<dbReference type="EMBL" id="SOHA01000012">
    <property type="protein sequence ID" value="TFD31728.1"/>
    <property type="molecule type" value="Genomic_DNA"/>
</dbReference>
<dbReference type="SUPFAM" id="SSF49265">
    <property type="entry name" value="Fibronectin type III"/>
    <property type="match status" value="2"/>
</dbReference>
<dbReference type="InterPro" id="IPR013320">
    <property type="entry name" value="ConA-like_dom_sf"/>
</dbReference>
<dbReference type="GO" id="GO:0016798">
    <property type="term" value="F:hydrolase activity, acting on glycosyl bonds"/>
    <property type="evidence" value="ECO:0007669"/>
    <property type="project" value="UniProtKB-KW"/>
</dbReference>
<dbReference type="GO" id="GO:0000272">
    <property type="term" value="P:polysaccharide catabolic process"/>
    <property type="evidence" value="ECO:0007669"/>
    <property type="project" value="UniProtKB-KW"/>
</dbReference>
<dbReference type="InterPro" id="IPR003961">
    <property type="entry name" value="FN3_dom"/>
</dbReference>
<evidence type="ECO:0000256" key="3">
    <source>
        <dbReference type="ARBA" id="ARBA00022729"/>
    </source>
</evidence>
<evidence type="ECO:0000256" key="4">
    <source>
        <dbReference type="ARBA" id="ARBA00023295"/>
    </source>
</evidence>
<feature type="signal peptide" evidence="6">
    <location>
        <begin position="1"/>
        <end position="20"/>
    </location>
</feature>
<accession>A0A4Y8JWU9</accession>
<dbReference type="Gene3D" id="2.60.120.200">
    <property type="match status" value="2"/>
</dbReference>
<dbReference type="PROSITE" id="PS50853">
    <property type="entry name" value="FN3"/>
    <property type="match status" value="3"/>
</dbReference>
<dbReference type="SUPFAM" id="SSF51004">
    <property type="entry name" value="C-terminal (heme d1) domain of cytochrome cd1-nitrite reductase"/>
    <property type="match status" value="1"/>
</dbReference>
<dbReference type="InterPro" id="IPR036116">
    <property type="entry name" value="FN3_sf"/>
</dbReference>
<keyword evidence="3 6" id="KW-0732">Signal</keyword>
<evidence type="ECO:0000259" key="7">
    <source>
        <dbReference type="PROSITE" id="PS50853"/>
    </source>
</evidence>
<dbReference type="GO" id="GO:0005576">
    <property type="term" value="C:extracellular region"/>
    <property type="evidence" value="ECO:0007669"/>
    <property type="project" value="UniProtKB-SubCell"/>
</dbReference>
<feature type="domain" description="Fibronectin type-III" evidence="7">
    <location>
        <begin position="1084"/>
        <end position="1179"/>
    </location>
</feature>
<feature type="domain" description="Fibronectin type-III" evidence="7">
    <location>
        <begin position="413"/>
        <end position="511"/>
    </location>
</feature>
<evidence type="ECO:0000256" key="6">
    <source>
        <dbReference type="SAM" id="SignalP"/>
    </source>
</evidence>
<dbReference type="Pfam" id="PF24517">
    <property type="entry name" value="CBM96"/>
    <property type="match status" value="1"/>
</dbReference>
<protein>
    <submittedName>
        <fullName evidence="8">DNRLRE domain-containing protein</fullName>
    </submittedName>
</protein>
<sequence length="1349" mass="140154">MRKSISVVAAVAVVAGMILAAPTALPASATSADVHFSADNLPTWQANGVVYAVAHSNGRVVAGGTFSQVRPPTGGAGEARNLNALAIFDAETGAPDNCQLPAALTGGTATIRAVVASPDGNTIYVGGNFSSIGGVNVNRIAAIDPVTCTVRPFRVSAVSSFVYGLAVTENTVYLAGAFTTVASAPRERFAAVNATTGALLPWVANAELAGRAVTVSPDRTKVALGGDFFTVNGADSHALAVVDAVTGANVRTYPVGFIHRNSVTRALASDDTAFYAGAEGTGGGVFDGALSIDWTTLDQRWRNTCLGATQAVLPYQGTLYQASHRHDCSSMNEFQDGLRYYFNASRTDNPTHLGWFPAANDGIGEGIGPRALTVAIGRTTGQTYLWSGGEFTSINGAAQQSLTRFGTTDSGAPPIAPVAAEALTSGAIQVRVRSVVDPDDSLLTYRIFRNNGATPVWTGTASSLWWTRPQITFVDNAVTPGTNYTYRVTVSDGVNTSGLSATASARAVAKPVDYAGQVIADGPKLYWRYDEATGVWAQDKSGDSTTGLNGLYENDVRRDTVGAIPGDASTAGQFDGSNDYVWSDQMKPAPGTYSIETWFKTNTTRGGKLVGYGNGRPRTNTGGIQTSSSYDRHVYMENSGRIRFGVYTGTTQTIRTATSYNDNAWHHLVATQGPNGMVLYVDGVAVGQNSIATAQTYYGTWRVGGDNLSSWPGAPSSRYFAGAIDDTAIYDFPLTHQQVVKHYSLAGGAVTVNETPADSYGAAVFTDGADMYWRLEETAGTVANDSSFLGQRDGAYGALVEKQQAGLVNGGSAVRATGSPLSVVASAQTGAPTSFSAEGWFRTGTTSGGKLIGFENTATGTGSSYDKQVYMTDNGSLIFGVYNNGYQTVQTPGSYNDNLWHHVVASQGPAGMTLHVDGVLTGTNVTSVNQAFAGYWRAGGGNLTAWPQRPSSDYFAGDLDEIAIYPRSLTGAQVASHYTLGVNDTEAPTVPQSVEAALVDGGAHVTWAASSDNIAVTGYRVHRGSAADFTVGDANKVYEGPTTEWTDPALGTGTYFYKVVAIDAVGNTSGPSEPAQVIVADTEAPSTPQGVSATASGGTVTLNWTTSSDNVAVTGYEVHRDASADFVAGPSTRIAETTSASYADSGLDVGTYHYRVLAMDAAGNLSEASASASATVAAAPVDPVVISVPVSEDAMVAQVNPNFAYGSSNQLSARGGTSAIESYLKFALPAAPAGMTLTGATLQVRTSTDSTAASTDAHTFRILLGEWSQGTVTWGNRPTGRGPDLGILTGATALNANYSVDLNAAELSGMTGTTVSFAMVSGGGDNVRLWSNEAPAAAARPLLTLTYTQ</sequence>
<keyword evidence="4" id="KW-0378">Hydrolase</keyword>
<comment type="caution">
    <text evidence="8">The sequence shown here is derived from an EMBL/GenBank/DDBJ whole genome shotgun (WGS) entry which is preliminary data.</text>
</comment>
<gene>
    <name evidence="8" type="ORF">E3T49_05575</name>
</gene>
<name>A0A4Y8JWU9_9MICO</name>
<organism evidence="8 9">
    <name type="scientific">Cryobacterium cryoconiti</name>
    <dbReference type="NCBI Taxonomy" id="1259239"/>
    <lineage>
        <taxon>Bacteria</taxon>
        <taxon>Bacillati</taxon>
        <taxon>Actinomycetota</taxon>
        <taxon>Actinomycetes</taxon>
        <taxon>Micrococcales</taxon>
        <taxon>Microbacteriaceae</taxon>
        <taxon>Cryobacterium</taxon>
    </lineage>
</organism>
<evidence type="ECO:0000313" key="9">
    <source>
        <dbReference type="Proteomes" id="UP000297472"/>
    </source>
</evidence>
<evidence type="ECO:0000256" key="5">
    <source>
        <dbReference type="ARBA" id="ARBA00023326"/>
    </source>
</evidence>
<feature type="domain" description="Fibronectin type-III" evidence="7">
    <location>
        <begin position="987"/>
        <end position="1082"/>
    </location>
</feature>
<evidence type="ECO:0000313" key="8">
    <source>
        <dbReference type="EMBL" id="TFD31728.1"/>
    </source>
</evidence>
<comment type="subcellular location">
    <subcellularLocation>
        <location evidence="1">Secreted</location>
    </subcellularLocation>
</comment>
<dbReference type="OrthoDB" id="9802683at2"/>
<dbReference type="NCBIfam" id="NF033679">
    <property type="entry name" value="DNRLRE_dom"/>
    <property type="match status" value="1"/>
</dbReference>
<keyword evidence="5" id="KW-0119">Carbohydrate metabolism</keyword>
<dbReference type="InterPro" id="IPR011048">
    <property type="entry name" value="Haem_d1_sf"/>
</dbReference>
<keyword evidence="9" id="KW-1185">Reference proteome</keyword>
<dbReference type="SUPFAM" id="SSF49899">
    <property type="entry name" value="Concanavalin A-like lectins/glucanases"/>
    <property type="match status" value="2"/>
</dbReference>
<evidence type="ECO:0000256" key="1">
    <source>
        <dbReference type="ARBA" id="ARBA00004613"/>
    </source>
</evidence>
<dbReference type="InterPro" id="IPR013783">
    <property type="entry name" value="Ig-like_fold"/>
</dbReference>
<dbReference type="InterPro" id="IPR055372">
    <property type="entry name" value="CBM96"/>
</dbReference>
<keyword evidence="4" id="KW-0326">Glycosidase</keyword>